<evidence type="ECO:0000256" key="3">
    <source>
        <dbReference type="SAM" id="MobiDB-lite"/>
    </source>
</evidence>
<dbReference type="PANTHER" id="PTHR22880:SF225">
    <property type="entry name" value="BROMODOMAIN-CONTAINING PROTEIN BET-1-RELATED"/>
    <property type="match status" value="1"/>
</dbReference>
<dbReference type="GO" id="GO:0000785">
    <property type="term" value="C:chromatin"/>
    <property type="evidence" value="ECO:0007669"/>
    <property type="project" value="TreeGrafter"/>
</dbReference>
<proteinExistence type="predicted"/>
<dbReference type="PANTHER" id="PTHR22880">
    <property type="entry name" value="FALZ-RELATED BROMODOMAIN-CONTAINING PROTEINS"/>
    <property type="match status" value="1"/>
</dbReference>
<feature type="compositionally biased region" description="Polar residues" evidence="3">
    <location>
        <begin position="1"/>
        <end position="15"/>
    </location>
</feature>
<feature type="region of interest" description="Disordered" evidence="3">
    <location>
        <begin position="147"/>
        <end position="217"/>
    </location>
</feature>
<feature type="region of interest" description="Disordered" evidence="3">
    <location>
        <begin position="1"/>
        <end position="49"/>
    </location>
</feature>
<reference evidence="6" key="1">
    <citation type="submission" date="2016-11" db="EMBL/GenBank/DDBJ databases">
        <authorList>
            <person name="Guldener U."/>
        </authorList>
    </citation>
    <scope>NUCLEOTIDE SEQUENCE [LARGE SCALE GENOMIC DNA]</scope>
</reference>
<organism evidence="5 6">
    <name type="scientific">Hanseniaspora guilliermondii</name>
    <dbReference type="NCBI Taxonomy" id="56406"/>
    <lineage>
        <taxon>Eukaryota</taxon>
        <taxon>Fungi</taxon>
        <taxon>Dikarya</taxon>
        <taxon>Ascomycota</taxon>
        <taxon>Saccharomycotina</taxon>
        <taxon>Saccharomycetes</taxon>
        <taxon>Saccharomycodales</taxon>
        <taxon>Saccharomycodaceae</taxon>
        <taxon>Hanseniaspora</taxon>
    </lineage>
</organism>
<protein>
    <recommendedName>
        <fullName evidence="4">Bromo domain-containing protein</fullName>
    </recommendedName>
</protein>
<feature type="region of interest" description="Disordered" evidence="3">
    <location>
        <begin position="527"/>
        <end position="626"/>
    </location>
</feature>
<dbReference type="InterPro" id="IPR001487">
    <property type="entry name" value="Bromodomain"/>
</dbReference>
<feature type="compositionally biased region" description="Acidic residues" evidence="3">
    <location>
        <begin position="332"/>
        <end position="354"/>
    </location>
</feature>
<dbReference type="Pfam" id="PF00439">
    <property type="entry name" value="Bromodomain"/>
    <property type="match status" value="2"/>
</dbReference>
<dbReference type="PROSITE" id="PS50014">
    <property type="entry name" value="BROMODOMAIN_2"/>
    <property type="match status" value="2"/>
</dbReference>
<dbReference type="OrthoDB" id="784962at2759"/>
<dbReference type="SMART" id="SM00297">
    <property type="entry name" value="BROMO"/>
    <property type="match status" value="2"/>
</dbReference>
<dbReference type="GO" id="GO:0006338">
    <property type="term" value="P:chromatin remodeling"/>
    <property type="evidence" value="ECO:0007669"/>
    <property type="project" value="TreeGrafter"/>
</dbReference>
<keyword evidence="6" id="KW-1185">Reference proteome</keyword>
<feature type="compositionally biased region" description="Polar residues" evidence="3">
    <location>
        <begin position="532"/>
        <end position="560"/>
    </location>
</feature>
<gene>
    <name evidence="5" type="ORF">HGUI_00039</name>
</gene>
<evidence type="ECO:0000313" key="6">
    <source>
        <dbReference type="Proteomes" id="UP000183365"/>
    </source>
</evidence>
<feature type="domain" description="Bromo" evidence="4">
    <location>
        <begin position="238"/>
        <end position="310"/>
    </location>
</feature>
<feature type="compositionally biased region" description="Polar residues" evidence="3">
    <location>
        <begin position="168"/>
        <end position="189"/>
    </location>
</feature>
<feature type="compositionally biased region" description="Basic residues" evidence="3">
    <location>
        <begin position="404"/>
        <end position="418"/>
    </location>
</feature>
<dbReference type="Proteomes" id="UP000183365">
    <property type="component" value="Unassembled WGS sequence"/>
</dbReference>
<dbReference type="Gene3D" id="1.20.920.10">
    <property type="entry name" value="Bromodomain-like"/>
    <property type="match status" value="2"/>
</dbReference>
<dbReference type="InterPro" id="IPR018359">
    <property type="entry name" value="Bromodomain_CS"/>
</dbReference>
<accession>A0A1L0CSV9</accession>
<evidence type="ECO:0000259" key="4">
    <source>
        <dbReference type="PROSITE" id="PS50014"/>
    </source>
</evidence>
<dbReference type="GO" id="GO:0006355">
    <property type="term" value="P:regulation of DNA-templated transcription"/>
    <property type="evidence" value="ECO:0007669"/>
    <property type="project" value="TreeGrafter"/>
</dbReference>
<sequence length="626" mass="70770">MSTPTSNENNTSESVAQLEAPVFTLENPAPTPEPENMDPSPNPIPDHQTKYASTSIRNIKRLKDAKPFIQPVDPIALNIPQYFHYIKKPMSISVIEQKIQKGVYSDVEQFFDDFKLMVDNAVKFNGEKSVMASLANNLMQTFTKHMHNMPPREVVKPVKKTEPKTTTSLPSSQVDASNDDTSMVSSIGSRSRRQIHPPKSKDIYTGESPKSRPKPKDKNILQDLAFAKQLIKDLTSKKHQDINFPFLEPVDYVGLNIPHYLDFVKTPMDLGTVQKKLMNWEYANFDEFYDDVMLVFNNCYAFNPEGTDVHIMGKSLENIFKELLKNKPEHEVSEEEVVEEEVSEEEEESEGEDLEKELIKAGKHNPAIVMLEQQIATFQEQLRAMREIEYKNLIKNKKGAKNLLKKAGIKKKRPGRKPKNADVPVTRKRRKSSAAGGASQKRKTSTSQEPVLQASYEMKKYMSEKLEQFSMDDMNAFSAFISANIPATQMPKDENGESYLDLSQLQGDYVILLFNTFFQKFGDFYESPQAPQPQNDQIFNTPSSVSSPFINQSPSSGQRKANQEGGKLEQIKQKLQSMNTKASPGSSLPNSSQNFSASPNMKPRGLYLNNDNDDDSSDDESESEED</sequence>
<dbReference type="AlphaFoldDB" id="A0A1L0CSV9"/>
<dbReference type="PRINTS" id="PR00503">
    <property type="entry name" value="BROMODOMAIN"/>
</dbReference>
<evidence type="ECO:0000256" key="1">
    <source>
        <dbReference type="ARBA" id="ARBA00023117"/>
    </source>
</evidence>
<evidence type="ECO:0000256" key="2">
    <source>
        <dbReference type="PROSITE-ProRule" id="PRU00035"/>
    </source>
</evidence>
<name>A0A1L0CSV9_9ASCO</name>
<dbReference type="PROSITE" id="PS00633">
    <property type="entry name" value="BROMODOMAIN_1"/>
    <property type="match status" value="1"/>
</dbReference>
<dbReference type="InterPro" id="IPR050935">
    <property type="entry name" value="Bromo_chromatin_reader"/>
</dbReference>
<feature type="domain" description="Bromo" evidence="4">
    <location>
        <begin position="60"/>
        <end position="132"/>
    </location>
</feature>
<dbReference type="SUPFAM" id="SSF47370">
    <property type="entry name" value="Bromodomain"/>
    <property type="match status" value="2"/>
</dbReference>
<feature type="compositionally biased region" description="Polar residues" evidence="3">
    <location>
        <begin position="573"/>
        <end position="599"/>
    </location>
</feature>
<dbReference type="InterPro" id="IPR036427">
    <property type="entry name" value="Bromodomain-like_sf"/>
</dbReference>
<feature type="compositionally biased region" description="Acidic residues" evidence="3">
    <location>
        <begin position="611"/>
        <end position="626"/>
    </location>
</feature>
<evidence type="ECO:0000313" key="5">
    <source>
        <dbReference type="EMBL" id="SGZ37839.1"/>
    </source>
</evidence>
<feature type="region of interest" description="Disordered" evidence="3">
    <location>
        <begin position="331"/>
        <end position="354"/>
    </location>
</feature>
<dbReference type="VEuPathDB" id="FungiDB:HGUI_00039"/>
<dbReference type="GO" id="GO:0005634">
    <property type="term" value="C:nucleus"/>
    <property type="evidence" value="ECO:0007669"/>
    <property type="project" value="TreeGrafter"/>
</dbReference>
<feature type="compositionally biased region" description="Basic and acidic residues" evidence="3">
    <location>
        <begin position="153"/>
        <end position="163"/>
    </location>
</feature>
<feature type="region of interest" description="Disordered" evidence="3">
    <location>
        <begin position="404"/>
        <end position="451"/>
    </location>
</feature>
<keyword evidence="1 2" id="KW-0103">Bromodomain</keyword>
<dbReference type="EMBL" id="FQNF01000001">
    <property type="protein sequence ID" value="SGZ37839.1"/>
    <property type="molecule type" value="Genomic_DNA"/>
</dbReference>